<feature type="domain" description="Transcription elongation factor GreA/GreB C-terminal" evidence="1">
    <location>
        <begin position="69"/>
        <end position="140"/>
    </location>
</feature>
<dbReference type="Gene3D" id="3.10.50.30">
    <property type="entry name" value="Transcription elongation factor, GreA/GreB, C-terminal domain"/>
    <property type="match status" value="1"/>
</dbReference>
<dbReference type="InterPro" id="IPR001437">
    <property type="entry name" value="Tscrpt_elong_fac_GreA/B_C"/>
</dbReference>
<dbReference type="InterPro" id="IPR036953">
    <property type="entry name" value="GreA/GreB_C_sf"/>
</dbReference>
<keyword evidence="3" id="KW-1185">Reference proteome</keyword>
<dbReference type="EMBL" id="JAOTPO010000025">
    <property type="protein sequence ID" value="MDE5416028.1"/>
    <property type="molecule type" value="Genomic_DNA"/>
</dbReference>
<accession>A0ABT5VKQ2</accession>
<gene>
    <name evidence="2" type="ORF">N7Z68_22120</name>
</gene>
<reference evidence="2" key="1">
    <citation type="submission" date="2024-05" db="EMBL/GenBank/DDBJ databases">
        <title>Alkalihalobacillus sp. strain MEB203 novel alkaliphilic bacterium from Lonar Lake, India.</title>
        <authorList>
            <person name="Joshi A."/>
            <person name="Thite S."/>
            <person name="Mengade P."/>
        </authorList>
    </citation>
    <scope>NUCLEOTIDE SEQUENCE</scope>
    <source>
        <strain evidence="2">MEB 203</strain>
    </source>
</reference>
<comment type="caution">
    <text evidence="2">The sequence shown here is derived from an EMBL/GenBank/DDBJ whole genome shotgun (WGS) entry which is preliminary data.</text>
</comment>
<organism evidence="2 3">
    <name type="scientific">Alkalihalobacterium chitinilyticum</name>
    <dbReference type="NCBI Taxonomy" id="2980103"/>
    <lineage>
        <taxon>Bacteria</taxon>
        <taxon>Bacillati</taxon>
        <taxon>Bacillota</taxon>
        <taxon>Bacilli</taxon>
        <taxon>Bacillales</taxon>
        <taxon>Bacillaceae</taxon>
        <taxon>Alkalihalobacterium</taxon>
    </lineage>
</organism>
<keyword evidence="2" id="KW-0251">Elongation factor</keyword>
<proteinExistence type="predicted"/>
<dbReference type="Proteomes" id="UP001148125">
    <property type="component" value="Unassembled WGS sequence"/>
</dbReference>
<evidence type="ECO:0000313" key="2">
    <source>
        <dbReference type="EMBL" id="MDE5416028.1"/>
    </source>
</evidence>
<dbReference type="SUPFAM" id="SSF54534">
    <property type="entry name" value="FKBP-like"/>
    <property type="match status" value="1"/>
</dbReference>
<dbReference type="RefSeq" id="WP_275120617.1">
    <property type="nucleotide sequence ID" value="NZ_JAOTPO010000025.1"/>
</dbReference>
<name>A0ABT5VKQ2_9BACI</name>
<dbReference type="Pfam" id="PF01272">
    <property type="entry name" value="GreA_GreB"/>
    <property type="match status" value="1"/>
</dbReference>
<evidence type="ECO:0000313" key="3">
    <source>
        <dbReference type="Proteomes" id="UP001148125"/>
    </source>
</evidence>
<sequence>MNENLALIGARSKLINQLVYFDDELEQFLNVFVTAQTYNKSEVERRITEYSIALEKLIANFSEESLTSIVLIGSKIELLYLDENVIETFTIVFPYQANAEQDLISFLSPVGFQLLLSQLNKKVILQLPSGETEVMVKKISFVNSGLVG</sequence>
<keyword evidence="2" id="KW-0648">Protein biosynthesis</keyword>
<dbReference type="GO" id="GO:0003746">
    <property type="term" value="F:translation elongation factor activity"/>
    <property type="evidence" value="ECO:0007669"/>
    <property type="project" value="UniProtKB-KW"/>
</dbReference>
<evidence type="ECO:0000259" key="1">
    <source>
        <dbReference type="Pfam" id="PF01272"/>
    </source>
</evidence>
<protein>
    <submittedName>
        <fullName evidence="2">GreA/GreB family elongation factor</fullName>
    </submittedName>
</protein>